<evidence type="ECO:0000313" key="3">
    <source>
        <dbReference type="Proteomes" id="UP000001095"/>
    </source>
</evidence>
<reference evidence="2 3" key="1">
    <citation type="submission" date="2012-04" db="EMBL/GenBank/DDBJ databases">
        <title>The Genome Sequence of Afipia clevelandensis ATCC 49720.</title>
        <authorList>
            <consortium name="The Broad Institute Genome Sequencing Platform"/>
            <person name="Earl A."/>
            <person name="Ward D."/>
            <person name="Feldgarden M."/>
            <person name="Gevers D."/>
            <person name="Huys G."/>
            <person name="Walker B."/>
            <person name="Young S.K."/>
            <person name="Zeng Q."/>
            <person name="Gargeya S."/>
            <person name="Fitzgerald M."/>
            <person name="Haas B."/>
            <person name="Abouelleil A."/>
            <person name="Alvarado L."/>
            <person name="Arachchi H.M."/>
            <person name="Berlin A."/>
            <person name="Chapman S.B."/>
            <person name="Goldberg J."/>
            <person name="Griggs A."/>
            <person name="Gujja S."/>
            <person name="Hansen M."/>
            <person name="Howarth C."/>
            <person name="Imamovic A."/>
            <person name="Larimer J."/>
            <person name="McCowen C."/>
            <person name="Montmayeur A."/>
            <person name="Murphy C."/>
            <person name="Neiman D."/>
            <person name="Pearson M."/>
            <person name="Priest M."/>
            <person name="Roberts A."/>
            <person name="Saif S."/>
            <person name="Shea T."/>
            <person name="Sisk P."/>
            <person name="Sykes S."/>
            <person name="Wortman J."/>
            <person name="Nusbaum C."/>
            <person name="Birren B."/>
        </authorList>
    </citation>
    <scope>NUCLEOTIDE SEQUENCE [LARGE SCALE GENOMIC DNA]</scope>
    <source>
        <strain evidence="2 3">ATCC 49720</strain>
    </source>
</reference>
<dbReference type="RefSeq" id="WP_002712940.1">
    <property type="nucleotide sequence ID" value="NZ_KB375281.1"/>
</dbReference>
<evidence type="ECO:0000313" key="2">
    <source>
        <dbReference type="EMBL" id="EKS35862.1"/>
    </source>
</evidence>
<dbReference type="PATRIC" id="fig|883079.3.peg.2105"/>
<feature type="signal peptide" evidence="1">
    <location>
        <begin position="1"/>
        <end position="26"/>
    </location>
</feature>
<dbReference type="InterPro" id="IPR024291">
    <property type="entry name" value="DUF3829"/>
</dbReference>
<keyword evidence="3" id="KW-1185">Reference proteome</keyword>
<dbReference type="OrthoDB" id="8004422at2"/>
<protein>
    <recommendedName>
        <fullName evidence="4">DUF3829 domain-containing protein</fullName>
    </recommendedName>
</protein>
<dbReference type="HOGENOM" id="CLU_070564_0_0_5"/>
<dbReference type="Pfam" id="PF12889">
    <property type="entry name" value="DUF3829"/>
    <property type="match status" value="1"/>
</dbReference>
<dbReference type="AlphaFoldDB" id="K8NZV8"/>
<organism evidence="2 3">
    <name type="scientific">Afipia clevelandensis ATCC 49720</name>
    <dbReference type="NCBI Taxonomy" id="883079"/>
    <lineage>
        <taxon>Bacteria</taxon>
        <taxon>Pseudomonadati</taxon>
        <taxon>Pseudomonadota</taxon>
        <taxon>Alphaproteobacteria</taxon>
        <taxon>Hyphomicrobiales</taxon>
        <taxon>Nitrobacteraceae</taxon>
        <taxon>Afipia</taxon>
    </lineage>
</organism>
<dbReference type="EMBL" id="AGWY01000008">
    <property type="protein sequence ID" value="EKS35862.1"/>
    <property type="molecule type" value="Genomic_DNA"/>
</dbReference>
<evidence type="ECO:0000256" key="1">
    <source>
        <dbReference type="SAM" id="SignalP"/>
    </source>
</evidence>
<keyword evidence="1" id="KW-0732">Signal</keyword>
<comment type="caution">
    <text evidence="2">The sequence shown here is derived from an EMBL/GenBank/DDBJ whole genome shotgun (WGS) entry which is preliminary data.</text>
</comment>
<dbReference type="Proteomes" id="UP000001095">
    <property type="component" value="Unassembled WGS sequence"/>
</dbReference>
<accession>K8NZV8</accession>
<gene>
    <name evidence="2" type="ORF">HMPREF9696_02074</name>
</gene>
<proteinExistence type="predicted"/>
<sequence>MRSTSTATSALIATALAVSMASQVSAQTKQSAPNAEASLTEKMNAYVGCINRLSERSYSSRSRYFSWARPSGPTGKERIIYGTYTIYDTSDCRKNVEQANALEPRDAELEAAGSAYADVVSKLEPLLKEADDYYTQENYKDDKMAKGKAMHPRLVAAWDAFAKADKDLRKNVELINDKRALQRLAAIEQSEGRKARYHVEATMIQAKRVLRTQNVDKPDLAALTQALNDYEAAAKDLETAAGADDGKKIGSMFVSSTKSFLTSAKQLMRRIRDKTPYSQGDRMMINAGSGWMIEGTPERLLRDYNQLIDAYNRGARI</sequence>
<feature type="chain" id="PRO_5003921842" description="DUF3829 domain-containing protein" evidence="1">
    <location>
        <begin position="27"/>
        <end position="317"/>
    </location>
</feature>
<evidence type="ECO:0008006" key="4">
    <source>
        <dbReference type="Google" id="ProtNLM"/>
    </source>
</evidence>
<name>K8NZV8_9BRAD</name>